<feature type="chain" id="PRO_5017690379" description="TonB-dependent receptor" evidence="1">
    <location>
        <begin position="24"/>
        <end position="882"/>
    </location>
</feature>
<evidence type="ECO:0000313" key="2">
    <source>
        <dbReference type="EMBL" id="RGN32324.1"/>
    </source>
</evidence>
<dbReference type="EMBL" id="QSUL01000014">
    <property type="protein sequence ID" value="RGN32324.1"/>
    <property type="molecule type" value="Genomic_DNA"/>
</dbReference>
<comment type="caution">
    <text evidence="2">The sequence shown here is derived from an EMBL/GenBank/DDBJ whole genome shotgun (WGS) entry which is preliminary data.</text>
</comment>
<protein>
    <recommendedName>
        <fullName evidence="4">TonB-dependent receptor</fullName>
    </recommendedName>
</protein>
<gene>
    <name evidence="2" type="ORF">DXB65_18700</name>
</gene>
<dbReference type="InterPro" id="IPR008969">
    <property type="entry name" value="CarboxyPept-like_regulatory"/>
</dbReference>
<evidence type="ECO:0000313" key="3">
    <source>
        <dbReference type="Proteomes" id="UP000260983"/>
    </source>
</evidence>
<sequence>MMKYATCLLIGLFCQIFSLQLHGQVVVKGRIMDEQGQGISSANVMIVKNFTKPGILCYALTDDKGNYILNCNIVGDSLYILVKGFNIAPIERKIENKSCILDVKTKEKAIEIKEVVVKSRRLWENKDTLNYLVSSFKSAHDANIGDVLKKLPGIRVAESGRIEYNGMPISKFYIEGMDLLKKRYGIATNNISPDDIATIQVLEHHQSVKALKKIEYSNQAAINLRLKESAKGILSLVSLLGGGYSNSWLGEGEVFASYFSRKHQNLVTYKVNNSGKDIEKEIQDYNSSNTIEALTRIQEPEVPDIEKSRYYNNQSQVLTANNIIKNKKGNEWNIGVYYFNDIDKKQGYSSTSYMMPDGTLNVIDETLSTRMRTNRLMGDGSYEVNTDNVFLQETLKYQFEWQDGRGLAVNEKDINQYADYKMVDVSNKLKWVIKKDEYSGWRINSIINFKSNPQKLTVIPCLFDDLFAGEEADQLHQTIRLTHFDTKNSIAMLSAFRIGKVRVNPELLANIDYDRLNSNLTGSYGTGSDKLLENEKMENNSTLLNFRTGVAAAISYNSDVFNLSVDLPVIFNGKSFKQKLQELSMHRTKCLFEPNAQLTFLWGKWELALGYQLLSYGVGIGQLYDGYILDNYRNLSSYEPDLSDGVLHYTSFNLNYKNVYAIFFANISANYSRSSTEVLYGQTFENNLSRLVTHKIHTNGDTFRAKIFISKGFDWKKLTMELHGLYANKNYARLRQEQVVRNLSEEVNINGKLHCEPFTFLSMGWNGLWRKGWSRLKGGEHFPGVSSLVNQVDCSVALPYDMSLSASYYNYYTDYNSGRKSFSLANLGLQYKWKSTRFYLEWNNIFDVRSYSYTSLNDLDRSYSSYLIRPSSVMFKVSFKIM</sequence>
<organism evidence="2 3">
    <name type="scientific">Bacteroides oleiciplenus</name>
    <dbReference type="NCBI Taxonomy" id="626931"/>
    <lineage>
        <taxon>Bacteria</taxon>
        <taxon>Pseudomonadati</taxon>
        <taxon>Bacteroidota</taxon>
        <taxon>Bacteroidia</taxon>
        <taxon>Bacteroidales</taxon>
        <taxon>Bacteroidaceae</taxon>
        <taxon>Bacteroides</taxon>
    </lineage>
</organism>
<feature type="signal peptide" evidence="1">
    <location>
        <begin position="1"/>
        <end position="23"/>
    </location>
</feature>
<dbReference type="SUPFAM" id="SSF56935">
    <property type="entry name" value="Porins"/>
    <property type="match status" value="1"/>
</dbReference>
<dbReference type="RefSeq" id="WP_117725160.1">
    <property type="nucleotide sequence ID" value="NZ_QSUL01000014.1"/>
</dbReference>
<accession>A0A3E5B4B3</accession>
<keyword evidence="1" id="KW-0732">Signal</keyword>
<reference evidence="2 3" key="1">
    <citation type="submission" date="2018-08" db="EMBL/GenBank/DDBJ databases">
        <title>A genome reference for cultivated species of the human gut microbiota.</title>
        <authorList>
            <person name="Zou Y."/>
            <person name="Xue W."/>
            <person name="Luo G."/>
        </authorList>
    </citation>
    <scope>NUCLEOTIDE SEQUENCE [LARGE SCALE GENOMIC DNA]</scope>
    <source>
        <strain evidence="2 3">OM05-15BH</strain>
    </source>
</reference>
<dbReference type="Proteomes" id="UP000260983">
    <property type="component" value="Unassembled WGS sequence"/>
</dbReference>
<evidence type="ECO:0008006" key="4">
    <source>
        <dbReference type="Google" id="ProtNLM"/>
    </source>
</evidence>
<evidence type="ECO:0000256" key="1">
    <source>
        <dbReference type="SAM" id="SignalP"/>
    </source>
</evidence>
<name>A0A3E5B4B3_9BACE</name>
<dbReference type="SUPFAM" id="SSF49464">
    <property type="entry name" value="Carboxypeptidase regulatory domain-like"/>
    <property type="match status" value="1"/>
</dbReference>
<proteinExistence type="predicted"/>
<dbReference type="AlphaFoldDB" id="A0A3E5B4B3"/>